<comment type="caution">
    <text evidence="3">The sequence shown here is derived from an EMBL/GenBank/DDBJ whole genome shotgun (WGS) entry which is preliminary data.</text>
</comment>
<gene>
    <name evidence="3" type="ORF">E1283_14385</name>
</gene>
<evidence type="ECO:0000259" key="2">
    <source>
        <dbReference type="Pfam" id="PF10756"/>
    </source>
</evidence>
<dbReference type="RefSeq" id="WP_132818419.1">
    <property type="nucleotide sequence ID" value="NZ_SMKI01000131.1"/>
</dbReference>
<dbReference type="OrthoDB" id="3824918at2"/>
<dbReference type="InterPro" id="IPR019692">
    <property type="entry name" value="CFP-6_PH"/>
</dbReference>
<keyword evidence="1" id="KW-0812">Transmembrane</keyword>
<dbReference type="EMBL" id="SMKI01000131">
    <property type="protein sequence ID" value="TDC74814.1"/>
    <property type="molecule type" value="Genomic_DNA"/>
</dbReference>
<organism evidence="3 4">
    <name type="scientific">Streptomyces hainanensis</name>
    <dbReference type="NCBI Taxonomy" id="402648"/>
    <lineage>
        <taxon>Bacteria</taxon>
        <taxon>Bacillati</taxon>
        <taxon>Actinomycetota</taxon>
        <taxon>Actinomycetes</taxon>
        <taxon>Kitasatosporales</taxon>
        <taxon>Streptomycetaceae</taxon>
        <taxon>Streptomyces</taxon>
    </lineage>
</organism>
<protein>
    <submittedName>
        <fullName evidence="3">PH domain-containing protein</fullName>
    </submittedName>
</protein>
<dbReference type="Proteomes" id="UP000295345">
    <property type="component" value="Unassembled WGS sequence"/>
</dbReference>
<keyword evidence="1" id="KW-0472">Membrane</keyword>
<dbReference type="AlphaFoldDB" id="A0A4R4TGP4"/>
<feature type="transmembrane region" description="Helical" evidence="1">
    <location>
        <begin position="31"/>
        <end position="52"/>
    </location>
</feature>
<evidence type="ECO:0000313" key="4">
    <source>
        <dbReference type="Proteomes" id="UP000295345"/>
    </source>
</evidence>
<evidence type="ECO:0000313" key="3">
    <source>
        <dbReference type="EMBL" id="TDC74814.1"/>
    </source>
</evidence>
<evidence type="ECO:0000256" key="1">
    <source>
        <dbReference type="SAM" id="Phobius"/>
    </source>
</evidence>
<feature type="domain" description="Low molecular weight protein antigen 6 PH" evidence="2">
    <location>
        <begin position="83"/>
        <end position="153"/>
    </location>
</feature>
<accession>A0A4R4TGP4</accession>
<reference evidence="3 4" key="1">
    <citation type="submission" date="2019-03" db="EMBL/GenBank/DDBJ databases">
        <title>Draft genome sequences of novel Actinobacteria.</title>
        <authorList>
            <person name="Sahin N."/>
            <person name="Ay H."/>
            <person name="Saygin H."/>
        </authorList>
    </citation>
    <scope>NUCLEOTIDE SEQUENCE [LARGE SCALE GENOMIC DNA]</scope>
    <source>
        <strain evidence="3 4">DSM 41900</strain>
    </source>
</reference>
<name>A0A4R4TGP4_9ACTN</name>
<dbReference type="Pfam" id="PF10756">
    <property type="entry name" value="bPH_6"/>
    <property type="match status" value="1"/>
</dbReference>
<sequence>MTSEKTGESADPRSGALPALPVTFRPVLTRIVLLAIGAVVFGVLLLIALLLPDGLTASGTLSDRASLVASGAAVFGVTALLSRPRATADAEGLTVVNLTTKRRLAWAQIVRVALRPGDPWVSLDLADGTVLAVMAIQPGVSRQRALADARALRALAEAHGTADH</sequence>
<keyword evidence="4" id="KW-1185">Reference proteome</keyword>
<feature type="transmembrane region" description="Helical" evidence="1">
    <location>
        <begin position="64"/>
        <end position="81"/>
    </location>
</feature>
<proteinExistence type="predicted"/>
<keyword evidence="1" id="KW-1133">Transmembrane helix</keyword>